<evidence type="ECO:0000313" key="2">
    <source>
        <dbReference type="EMBL" id="NJP94138.1"/>
    </source>
</evidence>
<dbReference type="RefSeq" id="WP_168014788.1">
    <property type="nucleotide sequence ID" value="NZ_JAATEP010000027.1"/>
</dbReference>
<reference evidence="2 3" key="1">
    <citation type="submission" date="2020-03" db="EMBL/GenBank/DDBJ databases">
        <title>WGS of actinomycetes isolated from Thailand.</title>
        <authorList>
            <person name="Thawai C."/>
        </authorList>
    </citation>
    <scope>NUCLEOTIDE SEQUENCE [LARGE SCALE GENOMIC DNA]</scope>
    <source>
        <strain evidence="2 3">FMUSA5-5</strain>
    </source>
</reference>
<dbReference type="Proteomes" id="UP000696294">
    <property type="component" value="Unassembled WGS sequence"/>
</dbReference>
<protein>
    <submittedName>
        <fullName evidence="2">Uncharacterized protein</fullName>
    </submittedName>
</protein>
<feature type="compositionally biased region" description="Basic and acidic residues" evidence="1">
    <location>
        <begin position="1"/>
        <end position="16"/>
    </location>
</feature>
<keyword evidence="3" id="KW-1185">Reference proteome</keyword>
<gene>
    <name evidence="2" type="ORF">HCN51_32690</name>
</gene>
<accession>A0ABX1BH26</accession>
<dbReference type="EMBL" id="JAATEP010000027">
    <property type="protein sequence ID" value="NJP94138.1"/>
    <property type="molecule type" value="Genomic_DNA"/>
</dbReference>
<evidence type="ECO:0000256" key="1">
    <source>
        <dbReference type="SAM" id="MobiDB-lite"/>
    </source>
</evidence>
<sequence length="47" mass="5249">MGRHENPDTPKDKPFDPEEQGGMGSTGDEYKKGMGKHNDDDDKDGKR</sequence>
<feature type="region of interest" description="Disordered" evidence="1">
    <location>
        <begin position="1"/>
        <end position="47"/>
    </location>
</feature>
<feature type="compositionally biased region" description="Basic and acidic residues" evidence="1">
    <location>
        <begin position="28"/>
        <end position="47"/>
    </location>
</feature>
<evidence type="ECO:0000313" key="3">
    <source>
        <dbReference type="Proteomes" id="UP000696294"/>
    </source>
</evidence>
<proteinExistence type="predicted"/>
<comment type="caution">
    <text evidence="2">The sequence shown here is derived from an EMBL/GenBank/DDBJ whole genome shotgun (WGS) entry which is preliminary data.</text>
</comment>
<organism evidence="2 3">
    <name type="scientific">Nonomuraea composti</name>
    <dbReference type="NCBI Taxonomy" id="2720023"/>
    <lineage>
        <taxon>Bacteria</taxon>
        <taxon>Bacillati</taxon>
        <taxon>Actinomycetota</taxon>
        <taxon>Actinomycetes</taxon>
        <taxon>Streptosporangiales</taxon>
        <taxon>Streptosporangiaceae</taxon>
        <taxon>Nonomuraea</taxon>
    </lineage>
</organism>
<name>A0ABX1BH26_9ACTN</name>